<dbReference type="RefSeq" id="WP_250873656.1">
    <property type="nucleotide sequence ID" value="NZ_JALXFV010000005.1"/>
</dbReference>
<evidence type="ECO:0000313" key="2">
    <source>
        <dbReference type="Proteomes" id="UP001597187"/>
    </source>
</evidence>
<dbReference type="AlphaFoldDB" id="A0ABD6AUY2"/>
<name>A0ABD6AUY2_9EURY</name>
<proteinExistence type="predicted"/>
<comment type="caution">
    <text evidence="1">The sequence shown here is derived from an EMBL/GenBank/DDBJ whole genome shotgun (WGS) entry which is preliminary data.</text>
</comment>
<dbReference type="Proteomes" id="UP001597187">
    <property type="component" value="Unassembled WGS sequence"/>
</dbReference>
<evidence type="ECO:0000313" key="1">
    <source>
        <dbReference type="EMBL" id="MFD1513683.1"/>
    </source>
</evidence>
<sequence>MSARYLTIAAIDDPVGVEIADDIQGVTTRLETATPVSPEPTEPDNFVFPVDVAARLDTTALRIPQHVNLIVRTMDGRVVAEGANRNEMRVPDGEYVVEITSLAVKTYLAVEGSLRSTTDDVGRRLLLDDTDDVRLGVRSMHEFPATTVTTTDRPADLARALSCLGSALKTDSPERSWPTLRGHPPLLELGDDFDAPPGFERTDGPIRIEVPPNVGFLFPVAPLAYYLGAQVMLGDRPRLVAGGESYPLDAADGFERTVHRTLERLFTLDCIVRTEGLYPVDLDARSRVEADLPFDPAALYDASLVEQVRTFLDTPHRVVEPVIPTWKSTVDLAPTAENLVHVPFAAADLARVRCPRPATADATTEPLAAIEDFYRADGGVVRGVTRQPESPDPPTSPFGEDVTVVQPEPTDTIEHVWVGDGVPMGASKPTLEACKRRLEAQPSGAIEVAVVSNSPEMRAELDVRDLYGLRELVAFDIDIYEDLTGTELASVLADDYDFVHYVGHVDGDGMQCADGPLDATTLDTVGARAFVLNACRSYEQGVELVEKGATAGVVTLAEVANEPATRVGRTLARLLNAGFSMAGALDILRKDSITGRQYTVVGDAQVQIASSRGGTPIYTTIAERDSEYLASLYAYPTSRTKLGSICVPYIADNDTYYLNSGAVGEFLVDEDELHDYLGRSQLPVRIDGRLRWRNEVLAEMRENDR</sequence>
<dbReference type="EMBL" id="JBHUDC010000005">
    <property type="protein sequence ID" value="MFD1513683.1"/>
    <property type="molecule type" value="Genomic_DNA"/>
</dbReference>
<protein>
    <submittedName>
        <fullName evidence="1">CHAT domain-containing protein</fullName>
    </submittedName>
</protein>
<organism evidence="1 2">
    <name type="scientific">Halomarina rubra</name>
    <dbReference type="NCBI Taxonomy" id="2071873"/>
    <lineage>
        <taxon>Archaea</taxon>
        <taxon>Methanobacteriati</taxon>
        <taxon>Methanobacteriota</taxon>
        <taxon>Stenosarchaea group</taxon>
        <taxon>Halobacteria</taxon>
        <taxon>Halobacteriales</taxon>
        <taxon>Natronomonadaceae</taxon>
        <taxon>Halomarina</taxon>
    </lineage>
</organism>
<keyword evidence="2" id="KW-1185">Reference proteome</keyword>
<accession>A0ABD6AUY2</accession>
<gene>
    <name evidence="1" type="ORF">ACFSBT_10365</name>
</gene>
<reference evidence="1 2" key="1">
    <citation type="journal article" date="2019" name="Int. J. Syst. Evol. Microbiol.">
        <title>The Global Catalogue of Microorganisms (GCM) 10K type strain sequencing project: providing services to taxonomists for standard genome sequencing and annotation.</title>
        <authorList>
            <consortium name="The Broad Institute Genomics Platform"/>
            <consortium name="The Broad Institute Genome Sequencing Center for Infectious Disease"/>
            <person name="Wu L."/>
            <person name="Ma J."/>
        </authorList>
    </citation>
    <scope>NUCLEOTIDE SEQUENCE [LARGE SCALE GENOMIC DNA]</scope>
    <source>
        <strain evidence="1 2">CGMCC 1.12563</strain>
    </source>
</reference>